<evidence type="ECO:0000313" key="3">
    <source>
        <dbReference type="Proteomes" id="UP001278766"/>
    </source>
</evidence>
<reference evidence="2" key="1">
    <citation type="journal article" date="2023" name="Mol. Phylogenet. Evol.">
        <title>Genome-scale phylogeny and comparative genomics of the fungal order Sordariales.</title>
        <authorList>
            <person name="Hensen N."/>
            <person name="Bonometti L."/>
            <person name="Westerberg I."/>
            <person name="Brannstrom I.O."/>
            <person name="Guillou S."/>
            <person name="Cros-Aarteil S."/>
            <person name="Calhoun S."/>
            <person name="Haridas S."/>
            <person name="Kuo A."/>
            <person name="Mondo S."/>
            <person name="Pangilinan J."/>
            <person name="Riley R."/>
            <person name="LaButti K."/>
            <person name="Andreopoulos B."/>
            <person name="Lipzen A."/>
            <person name="Chen C."/>
            <person name="Yan M."/>
            <person name="Daum C."/>
            <person name="Ng V."/>
            <person name="Clum A."/>
            <person name="Steindorff A."/>
            <person name="Ohm R.A."/>
            <person name="Martin F."/>
            <person name="Silar P."/>
            <person name="Natvig D.O."/>
            <person name="Lalanne C."/>
            <person name="Gautier V."/>
            <person name="Ament-Velasquez S.L."/>
            <person name="Kruys A."/>
            <person name="Hutchinson M.I."/>
            <person name="Powell A.J."/>
            <person name="Barry K."/>
            <person name="Miller A.N."/>
            <person name="Grigoriev I.V."/>
            <person name="Debuchy R."/>
            <person name="Gladieux P."/>
            <person name="Hiltunen Thoren M."/>
            <person name="Johannesson H."/>
        </authorList>
    </citation>
    <scope>NUCLEOTIDE SEQUENCE</scope>
    <source>
        <strain evidence="2">CBS 168.71</strain>
    </source>
</reference>
<proteinExistence type="predicted"/>
<dbReference type="AlphaFoldDB" id="A0AAE0HB86"/>
<dbReference type="EMBL" id="JAUEPN010000006">
    <property type="protein sequence ID" value="KAK3293378.1"/>
    <property type="molecule type" value="Genomic_DNA"/>
</dbReference>
<comment type="caution">
    <text evidence="2">The sequence shown here is derived from an EMBL/GenBank/DDBJ whole genome shotgun (WGS) entry which is preliminary data.</text>
</comment>
<feature type="compositionally biased region" description="Polar residues" evidence="1">
    <location>
        <begin position="298"/>
        <end position="328"/>
    </location>
</feature>
<dbReference type="RefSeq" id="XP_062656892.1">
    <property type="nucleotide sequence ID" value="XM_062804376.1"/>
</dbReference>
<reference evidence="2" key="2">
    <citation type="submission" date="2023-06" db="EMBL/GenBank/DDBJ databases">
        <authorList>
            <consortium name="Lawrence Berkeley National Laboratory"/>
            <person name="Haridas S."/>
            <person name="Hensen N."/>
            <person name="Bonometti L."/>
            <person name="Westerberg I."/>
            <person name="Brannstrom I.O."/>
            <person name="Guillou S."/>
            <person name="Cros-Aarteil S."/>
            <person name="Calhoun S."/>
            <person name="Kuo A."/>
            <person name="Mondo S."/>
            <person name="Pangilinan J."/>
            <person name="Riley R."/>
            <person name="Labutti K."/>
            <person name="Andreopoulos B."/>
            <person name="Lipzen A."/>
            <person name="Chen C."/>
            <person name="Yanf M."/>
            <person name="Daum C."/>
            <person name="Ng V."/>
            <person name="Clum A."/>
            <person name="Steindorff A."/>
            <person name="Ohm R."/>
            <person name="Martin F."/>
            <person name="Silar P."/>
            <person name="Natvig D."/>
            <person name="Lalanne C."/>
            <person name="Gautier V."/>
            <person name="Ament-Velasquez S.L."/>
            <person name="Kruys A."/>
            <person name="Hutchinson M.I."/>
            <person name="Powell A.J."/>
            <person name="Barry K."/>
            <person name="Miller A.N."/>
            <person name="Grigoriev I.V."/>
            <person name="Debuchy R."/>
            <person name="Gladieux P."/>
            <person name="Thoren M.H."/>
            <person name="Johannesson H."/>
        </authorList>
    </citation>
    <scope>NUCLEOTIDE SEQUENCE</scope>
    <source>
        <strain evidence="2">CBS 168.71</strain>
    </source>
</reference>
<name>A0AAE0HB86_9PEZI</name>
<accession>A0AAE0HB86</accession>
<feature type="region of interest" description="Disordered" evidence="1">
    <location>
        <begin position="1"/>
        <end position="27"/>
    </location>
</feature>
<protein>
    <submittedName>
        <fullName evidence="2">Uncharacterized protein</fullName>
    </submittedName>
</protein>
<dbReference type="Proteomes" id="UP001278766">
    <property type="component" value="Unassembled WGS sequence"/>
</dbReference>
<organism evidence="2 3">
    <name type="scientific">Chaetomium fimeti</name>
    <dbReference type="NCBI Taxonomy" id="1854472"/>
    <lineage>
        <taxon>Eukaryota</taxon>
        <taxon>Fungi</taxon>
        <taxon>Dikarya</taxon>
        <taxon>Ascomycota</taxon>
        <taxon>Pezizomycotina</taxon>
        <taxon>Sordariomycetes</taxon>
        <taxon>Sordariomycetidae</taxon>
        <taxon>Sordariales</taxon>
        <taxon>Chaetomiaceae</taxon>
        <taxon>Chaetomium</taxon>
    </lineage>
</organism>
<evidence type="ECO:0000313" key="2">
    <source>
        <dbReference type="EMBL" id="KAK3293378.1"/>
    </source>
</evidence>
<keyword evidence="3" id="KW-1185">Reference proteome</keyword>
<sequence>MASPLASGDESDSPAVRFFSASRPPSPSLVPGFLNLEVVNEKLRQRTLSPETPSAEKGSLDARKPFDELVELGGIPLRPWVDYRPEDLTDAQRGDDNGEEYMMCRYMDEKMYWQAQLRLWKRFAKRRSQDSESDLHSLEPIAAVTAFTTYLRGHLQRDMEDRVGPGREIWPDYIDMEWHREFIEDIVKNLPTAESLLKELRKENCDESTPEAPKVTREGLIEEYNIPHRQLWMKLWGHSQESLAEQERLLPAKRRRNDPDKDGSEGDARPSKRLASSAKPSAETASASPQESQKEQYPDSQQDAESKTLDSSGDLTTSIPKKLSQTNTKRGKLSPSKESTAVDDRTCRQPSDTGEGKTAPTTNTAKRKQELRGGDSALDVPGLRRSIRIAVRDPLSK</sequence>
<evidence type="ECO:0000256" key="1">
    <source>
        <dbReference type="SAM" id="MobiDB-lite"/>
    </source>
</evidence>
<gene>
    <name evidence="2" type="ORF">B0H64DRAFT_404175</name>
</gene>
<dbReference type="GeneID" id="87841324"/>
<feature type="compositionally biased region" description="Basic and acidic residues" evidence="1">
    <location>
        <begin position="257"/>
        <end position="270"/>
    </location>
</feature>
<feature type="region of interest" description="Disordered" evidence="1">
    <location>
        <begin position="247"/>
        <end position="379"/>
    </location>
</feature>